<dbReference type="AlphaFoldDB" id="A0A7M2RI49"/>
<organism evidence="2 3">
    <name type="scientific">Blautia liquoris</name>
    <dbReference type="NCBI Taxonomy" id="2779518"/>
    <lineage>
        <taxon>Bacteria</taxon>
        <taxon>Bacillati</taxon>
        <taxon>Bacillota</taxon>
        <taxon>Clostridia</taxon>
        <taxon>Lachnospirales</taxon>
        <taxon>Lachnospiraceae</taxon>
        <taxon>Blautia</taxon>
    </lineage>
</organism>
<keyword evidence="1" id="KW-0732">Signal</keyword>
<feature type="chain" id="PRO_5038700592" evidence="1">
    <location>
        <begin position="22"/>
        <end position="346"/>
    </location>
</feature>
<evidence type="ECO:0000313" key="3">
    <source>
        <dbReference type="Proteomes" id="UP000593601"/>
    </source>
</evidence>
<proteinExistence type="predicted"/>
<keyword evidence="3" id="KW-1185">Reference proteome</keyword>
<dbReference type="SUPFAM" id="SSF48452">
    <property type="entry name" value="TPR-like"/>
    <property type="match status" value="1"/>
</dbReference>
<protein>
    <submittedName>
        <fullName evidence="2">Tetratricopeptide repeat protein</fullName>
    </submittedName>
</protein>
<evidence type="ECO:0000256" key="1">
    <source>
        <dbReference type="SAM" id="SignalP"/>
    </source>
</evidence>
<dbReference type="EMBL" id="CP063304">
    <property type="protein sequence ID" value="QOV20013.1"/>
    <property type="molecule type" value="Genomic_DNA"/>
</dbReference>
<dbReference type="KEGG" id="bliq:INP51_03390"/>
<dbReference type="RefSeq" id="WP_193736333.1">
    <property type="nucleotide sequence ID" value="NZ_CP063304.1"/>
</dbReference>
<dbReference type="InterPro" id="IPR011990">
    <property type="entry name" value="TPR-like_helical_dom_sf"/>
</dbReference>
<name>A0A7M2RI49_9FIRM</name>
<dbReference type="PANTHER" id="PTHR12558:SF13">
    <property type="entry name" value="CELL DIVISION CYCLE PROTEIN 27 HOMOLOG"/>
    <property type="match status" value="1"/>
</dbReference>
<evidence type="ECO:0000313" key="2">
    <source>
        <dbReference type="EMBL" id="QOV20013.1"/>
    </source>
</evidence>
<dbReference type="PANTHER" id="PTHR12558">
    <property type="entry name" value="CELL DIVISION CYCLE 16,23,27"/>
    <property type="match status" value="1"/>
</dbReference>
<dbReference type="PROSITE" id="PS51257">
    <property type="entry name" value="PROKAR_LIPOPROTEIN"/>
    <property type="match status" value="1"/>
</dbReference>
<dbReference type="Pfam" id="PF13181">
    <property type="entry name" value="TPR_8"/>
    <property type="match status" value="1"/>
</dbReference>
<dbReference type="Gene3D" id="1.25.40.10">
    <property type="entry name" value="Tetratricopeptide repeat domain"/>
    <property type="match status" value="2"/>
</dbReference>
<accession>A0A7M2RI49</accession>
<dbReference type="InterPro" id="IPR019734">
    <property type="entry name" value="TPR_rpt"/>
</dbReference>
<sequence>MKKRRILTVLSSLLIFMSACGPKDYTGAYDLGVKSLKENDYNTALASFLKAKEDSELEVESSRMIGITYLKMGDYKNAVTYLDDCRNKLRFKSEEFECDVMYYLAEACEGSGDTKRAIKLYSRLIKEHDDADASFMRGRIYLGQNEEKKAKADFKASLAKNPGYDNYIRVYLIYAGNNREADGAAYLEEAVKKEPRGAEEQYEQGRILYYLQDYDKASKVLKEAVDEGVDEAVWLLGQIYLKNQNQVSARKLYQRYLDENKDSAAAYNGLALCDIADKNYDDALSDIQTGLEKADNKDKENLLFNEIVVYENKLDFKTAKEKMNVFVQQYPENETAVRENLFLQSR</sequence>
<reference evidence="2 3" key="1">
    <citation type="submission" date="2020-10" db="EMBL/GenBank/DDBJ databases">
        <title>Blautia liquoris sp.nov., isolated from the mud in a fermentation cellar used for the production of Chinese strong-flavoured liquor.</title>
        <authorList>
            <person name="Lu L."/>
        </authorList>
    </citation>
    <scope>NUCLEOTIDE SEQUENCE [LARGE SCALE GENOMIC DNA]</scope>
    <source>
        <strain evidence="2 3">LZLJ-3</strain>
    </source>
</reference>
<gene>
    <name evidence="2" type="ORF">INP51_03390</name>
</gene>
<dbReference type="SMART" id="SM00028">
    <property type="entry name" value="TPR"/>
    <property type="match status" value="5"/>
</dbReference>
<dbReference type="Proteomes" id="UP000593601">
    <property type="component" value="Chromosome"/>
</dbReference>
<dbReference type="Pfam" id="PF13432">
    <property type="entry name" value="TPR_16"/>
    <property type="match status" value="2"/>
</dbReference>
<feature type="signal peptide" evidence="1">
    <location>
        <begin position="1"/>
        <end position="21"/>
    </location>
</feature>